<gene>
    <name evidence="2" type="ORF">KI387_032033</name>
</gene>
<dbReference type="EMBL" id="JAHRHJ020003813">
    <property type="protein sequence ID" value="KAH9287916.1"/>
    <property type="molecule type" value="Genomic_DNA"/>
</dbReference>
<keyword evidence="3" id="KW-1185">Reference proteome</keyword>
<name>A0AA38BP14_TAXCH</name>
<reference evidence="2 3" key="1">
    <citation type="journal article" date="2021" name="Nat. Plants">
        <title>The Taxus genome provides insights into paclitaxel biosynthesis.</title>
        <authorList>
            <person name="Xiong X."/>
            <person name="Gou J."/>
            <person name="Liao Q."/>
            <person name="Li Y."/>
            <person name="Zhou Q."/>
            <person name="Bi G."/>
            <person name="Li C."/>
            <person name="Du R."/>
            <person name="Wang X."/>
            <person name="Sun T."/>
            <person name="Guo L."/>
            <person name="Liang H."/>
            <person name="Lu P."/>
            <person name="Wu Y."/>
            <person name="Zhang Z."/>
            <person name="Ro D.K."/>
            <person name="Shang Y."/>
            <person name="Huang S."/>
            <person name="Yan J."/>
        </authorList>
    </citation>
    <scope>NUCLEOTIDE SEQUENCE [LARGE SCALE GENOMIC DNA]</scope>
    <source>
        <strain evidence="2">Ta-2019</strain>
    </source>
</reference>
<evidence type="ECO:0000313" key="2">
    <source>
        <dbReference type="EMBL" id="KAH9287916.1"/>
    </source>
</evidence>
<accession>A0AA38BP14</accession>
<proteinExistence type="predicted"/>
<dbReference type="Proteomes" id="UP000824469">
    <property type="component" value="Unassembled WGS sequence"/>
</dbReference>
<feature type="compositionally biased region" description="Basic and acidic residues" evidence="1">
    <location>
        <begin position="67"/>
        <end position="91"/>
    </location>
</feature>
<evidence type="ECO:0000256" key="1">
    <source>
        <dbReference type="SAM" id="MobiDB-lite"/>
    </source>
</evidence>
<protein>
    <submittedName>
        <fullName evidence="2">Uncharacterized protein</fullName>
    </submittedName>
</protein>
<evidence type="ECO:0000313" key="3">
    <source>
        <dbReference type="Proteomes" id="UP000824469"/>
    </source>
</evidence>
<feature type="compositionally biased region" description="Polar residues" evidence="1">
    <location>
        <begin position="57"/>
        <end position="66"/>
    </location>
</feature>
<organism evidence="2 3">
    <name type="scientific">Taxus chinensis</name>
    <name type="common">Chinese yew</name>
    <name type="synonym">Taxus wallichiana var. chinensis</name>
    <dbReference type="NCBI Taxonomy" id="29808"/>
    <lineage>
        <taxon>Eukaryota</taxon>
        <taxon>Viridiplantae</taxon>
        <taxon>Streptophyta</taxon>
        <taxon>Embryophyta</taxon>
        <taxon>Tracheophyta</taxon>
        <taxon>Spermatophyta</taxon>
        <taxon>Pinopsida</taxon>
        <taxon>Pinidae</taxon>
        <taxon>Conifers II</taxon>
        <taxon>Cupressales</taxon>
        <taxon>Taxaceae</taxon>
        <taxon>Taxus</taxon>
    </lineage>
</organism>
<feature type="region of interest" description="Disordered" evidence="1">
    <location>
        <begin position="57"/>
        <end position="110"/>
    </location>
</feature>
<feature type="non-terminal residue" evidence="2">
    <location>
        <position position="110"/>
    </location>
</feature>
<comment type="caution">
    <text evidence="2">The sequence shown here is derived from an EMBL/GenBank/DDBJ whole genome shotgun (WGS) entry which is preliminary data.</text>
</comment>
<dbReference type="AlphaFoldDB" id="A0AA38BP14"/>
<sequence length="110" mass="12339">MEYVHLNHGTNQCPLLQRVIRKNVSSFCKTFRSTTHDTGDCRLIGHIHDSIDIGVRQTSVTDNSKGNNEHKDQDYNQARYDRNDGRFEGGRGRGRGYRGGYGGQGRGGGR</sequence>
<feature type="compositionally biased region" description="Gly residues" evidence="1">
    <location>
        <begin position="97"/>
        <end position="110"/>
    </location>
</feature>